<evidence type="ECO:0000313" key="2">
    <source>
        <dbReference type="Proteomes" id="UP001596028"/>
    </source>
</evidence>
<reference evidence="2" key="1">
    <citation type="journal article" date="2019" name="Int. J. Syst. Evol. Microbiol.">
        <title>The Global Catalogue of Microorganisms (GCM) 10K type strain sequencing project: providing services to taxonomists for standard genome sequencing and annotation.</title>
        <authorList>
            <consortium name="The Broad Institute Genomics Platform"/>
            <consortium name="The Broad Institute Genome Sequencing Center for Infectious Disease"/>
            <person name="Wu L."/>
            <person name="Ma J."/>
        </authorList>
    </citation>
    <scope>NUCLEOTIDE SEQUENCE [LARGE SCALE GENOMIC DNA]</scope>
    <source>
        <strain evidence="2">CCUG 49571</strain>
    </source>
</reference>
<accession>A0ABV9F518</accession>
<proteinExistence type="predicted"/>
<organism evidence="1 2">
    <name type="scientific">Cohnella hongkongensis</name>
    <dbReference type="NCBI Taxonomy" id="178337"/>
    <lineage>
        <taxon>Bacteria</taxon>
        <taxon>Bacillati</taxon>
        <taxon>Bacillota</taxon>
        <taxon>Bacilli</taxon>
        <taxon>Bacillales</taxon>
        <taxon>Paenibacillaceae</taxon>
        <taxon>Cohnella</taxon>
    </lineage>
</organism>
<dbReference type="RefSeq" id="WP_378091216.1">
    <property type="nucleotide sequence ID" value="NZ_JBHSEP010000001.1"/>
</dbReference>
<sequence length="82" mass="9344">MNSASSGTAGECRSRAFLHMCKLVFDKMKKIIRNLLNPEPVEKSTFKKTVPKRMIFTFTSTSLAPRPDPMNVYTANLMFNQK</sequence>
<evidence type="ECO:0000313" key="1">
    <source>
        <dbReference type="EMBL" id="MFC4596757.1"/>
    </source>
</evidence>
<dbReference type="EMBL" id="JBHSEP010000001">
    <property type="protein sequence ID" value="MFC4596757.1"/>
    <property type="molecule type" value="Genomic_DNA"/>
</dbReference>
<keyword evidence="2" id="KW-1185">Reference proteome</keyword>
<protein>
    <submittedName>
        <fullName evidence="1">Uncharacterized protein</fullName>
    </submittedName>
</protein>
<name>A0ABV9F518_9BACL</name>
<gene>
    <name evidence="1" type="ORF">ACFO3S_00780</name>
</gene>
<comment type="caution">
    <text evidence="1">The sequence shown here is derived from an EMBL/GenBank/DDBJ whole genome shotgun (WGS) entry which is preliminary data.</text>
</comment>
<dbReference type="Proteomes" id="UP001596028">
    <property type="component" value="Unassembled WGS sequence"/>
</dbReference>